<accession>A0A4Y2U6M1</accession>
<dbReference type="InterPro" id="IPR031826">
    <property type="entry name" value="IC97/Casc1_N"/>
</dbReference>
<evidence type="ECO:0000256" key="1">
    <source>
        <dbReference type="SAM" id="Coils"/>
    </source>
</evidence>
<evidence type="ECO:0000313" key="3">
    <source>
        <dbReference type="EMBL" id="GBO08635.1"/>
    </source>
</evidence>
<keyword evidence="1" id="KW-0175">Coiled coil</keyword>
<organism evidence="3 4">
    <name type="scientific">Araneus ventricosus</name>
    <name type="common">Orbweaver spider</name>
    <name type="synonym">Epeira ventricosa</name>
    <dbReference type="NCBI Taxonomy" id="182803"/>
    <lineage>
        <taxon>Eukaryota</taxon>
        <taxon>Metazoa</taxon>
        <taxon>Ecdysozoa</taxon>
        <taxon>Arthropoda</taxon>
        <taxon>Chelicerata</taxon>
        <taxon>Arachnida</taxon>
        <taxon>Araneae</taxon>
        <taxon>Araneomorphae</taxon>
        <taxon>Entelegynae</taxon>
        <taxon>Araneoidea</taxon>
        <taxon>Araneidae</taxon>
        <taxon>Araneus</taxon>
    </lineage>
</organism>
<evidence type="ECO:0000259" key="2">
    <source>
        <dbReference type="Pfam" id="PF15927"/>
    </source>
</evidence>
<protein>
    <recommendedName>
        <fullName evidence="2">IC97/Casc1 N-terminal domain-containing protein</fullName>
    </recommendedName>
</protein>
<dbReference type="AlphaFoldDB" id="A0A4Y2U6M1"/>
<dbReference type="Pfam" id="PF15927">
    <property type="entry name" value="Casc1_N"/>
    <property type="match status" value="1"/>
</dbReference>
<dbReference type="Proteomes" id="UP000499080">
    <property type="component" value="Unassembled WGS sequence"/>
</dbReference>
<proteinExistence type="predicted"/>
<feature type="coiled-coil region" evidence="1">
    <location>
        <begin position="42"/>
        <end position="102"/>
    </location>
</feature>
<feature type="domain" description="IC97/Casc1 N-terminal" evidence="2">
    <location>
        <begin position="57"/>
        <end position="172"/>
    </location>
</feature>
<name>A0A4Y2U6M1_ARAVE</name>
<sequence length="173" mass="20944">MPCCDVTSILLYQQDSQWIRKLSWLGVFDEHHVTIISCVCPKKKLDKKALLKKKEEERLRQEELARQEQERIRLLEEEERLRKEEEARIKAEEDQKRGEQEAEISDYIRRVFSLSSHKRVKDWEQKRWNDYIHKTKEMDSLKLPIVNAFISEWEDDPSYEIESVVQTSHRCLQ</sequence>
<evidence type="ECO:0000313" key="4">
    <source>
        <dbReference type="Proteomes" id="UP000499080"/>
    </source>
</evidence>
<reference evidence="3 4" key="1">
    <citation type="journal article" date="2019" name="Sci. Rep.">
        <title>Orb-weaving spider Araneus ventricosus genome elucidates the spidroin gene catalogue.</title>
        <authorList>
            <person name="Kono N."/>
            <person name="Nakamura H."/>
            <person name="Ohtoshi R."/>
            <person name="Moran D.A.P."/>
            <person name="Shinohara A."/>
            <person name="Yoshida Y."/>
            <person name="Fujiwara M."/>
            <person name="Mori M."/>
            <person name="Tomita M."/>
            <person name="Arakawa K."/>
        </authorList>
    </citation>
    <scope>NUCLEOTIDE SEQUENCE [LARGE SCALE GENOMIC DNA]</scope>
</reference>
<comment type="caution">
    <text evidence="3">The sequence shown here is derived from an EMBL/GenBank/DDBJ whole genome shotgun (WGS) entry which is preliminary data.</text>
</comment>
<dbReference type="EMBL" id="BGPR01034312">
    <property type="protein sequence ID" value="GBO08635.1"/>
    <property type="molecule type" value="Genomic_DNA"/>
</dbReference>
<gene>
    <name evidence="3" type="ORF">AVEN_122196_1</name>
</gene>
<dbReference type="OrthoDB" id="6437651at2759"/>
<feature type="non-terminal residue" evidence="3">
    <location>
        <position position="173"/>
    </location>
</feature>
<keyword evidence="4" id="KW-1185">Reference proteome</keyword>